<dbReference type="PANTHER" id="PTHR41523:SF7">
    <property type="entry name" value="HISTIDINE KINASE"/>
    <property type="match status" value="1"/>
</dbReference>
<evidence type="ECO:0000256" key="7">
    <source>
        <dbReference type="ARBA" id="ARBA00022840"/>
    </source>
</evidence>
<name>A0ABY5MER4_9HYPH</name>
<evidence type="ECO:0000256" key="3">
    <source>
        <dbReference type="ARBA" id="ARBA00022553"/>
    </source>
</evidence>
<evidence type="ECO:0000313" key="10">
    <source>
        <dbReference type="Proteomes" id="UP001342418"/>
    </source>
</evidence>
<evidence type="ECO:0000313" key="9">
    <source>
        <dbReference type="EMBL" id="UUP15663.1"/>
    </source>
</evidence>
<keyword evidence="7" id="KW-0067">ATP-binding</keyword>
<dbReference type="InterPro" id="IPR029016">
    <property type="entry name" value="GAF-like_dom_sf"/>
</dbReference>
<dbReference type="RefSeq" id="WP_338528157.1">
    <property type="nucleotide sequence ID" value="NZ_CP030941.1"/>
</dbReference>
<keyword evidence="6 9" id="KW-0418">Kinase</keyword>
<dbReference type="Pfam" id="PF13185">
    <property type="entry name" value="GAF_2"/>
    <property type="match status" value="1"/>
</dbReference>
<dbReference type="Gene3D" id="3.30.565.10">
    <property type="entry name" value="Histidine kinase-like ATPase, C-terminal domain"/>
    <property type="match status" value="1"/>
</dbReference>
<dbReference type="Pfam" id="PF07536">
    <property type="entry name" value="HWE_HK"/>
    <property type="match status" value="1"/>
</dbReference>
<proteinExistence type="predicted"/>
<accession>A0ABY5MER4</accession>
<dbReference type="SUPFAM" id="SSF55781">
    <property type="entry name" value="GAF domain-like"/>
    <property type="match status" value="1"/>
</dbReference>
<organism evidence="9 10">
    <name type="scientific">Nitratireductor thuwali</name>
    <dbReference type="NCBI Taxonomy" id="2267699"/>
    <lineage>
        <taxon>Bacteria</taxon>
        <taxon>Pseudomonadati</taxon>
        <taxon>Pseudomonadota</taxon>
        <taxon>Alphaproteobacteria</taxon>
        <taxon>Hyphomicrobiales</taxon>
        <taxon>Phyllobacteriaceae</taxon>
        <taxon>Nitratireductor</taxon>
    </lineage>
</organism>
<evidence type="ECO:0000256" key="5">
    <source>
        <dbReference type="ARBA" id="ARBA00022741"/>
    </source>
</evidence>
<feature type="domain" description="Signal transduction histidine kinase HWE region" evidence="8">
    <location>
        <begin position="207"/>
        <end position="289"/>
    </location>
</feature>
<reference evidence="9 10" key="1">
    <citation type="submission" date="2018-07" db="EMBL/GenBank/DDBJ databases">
        <title>Genome sequence of Nitratireductor thuwali#1536.</title>
        <authorList>
            <person name="Michoud G."/>
            <person name="Merlino G."/>
            <person name="Sefrji F.O."/>
            <person name="Daffonchio D."/>
        </authorList>
    </citation>
    <scope>NUCLEOTIDE SEQUENCE [LARGE SCALE GENOMIC DNA]</scope>
    <source>
        <strain evidence="10">Nit1536</strain>
    </source>
</reference>
<evidence type="ECO:0000256" key="6">
    <source>
        <dbReference type="ARBA" id="ARBA00022777"/>
    </source>
</evidence>
<dbReference type="Gene3D" id="3.30.450.40">
    <property type="match status" value="1"/>
</dbReference>
<dbReference type="InterPro" id="IPR036890">
    <property type="entry name" value="HATPase_C_sf"/>
</dbReference>
<evidence type="ECO:0000256" key="2">
    <source>
        <dbReference type="ARBA" id="ARBA00012438"/>
    </source>
</evidence>
<evidence type="ECO:0000259" key="8">
    <source>
        <dbReference type="SMART" id="SM00911"/>
    </source>
</evidence>
<protein>
    <recommendedName>
        <fullName evidence="2">histidine kinase</fullName>
        <ecNumber evidence="2">2.7.13.3</ecNumber>
    </recommendedName>
</protein>
<keyword evidence="4 9" id="KW-0808">Transferase</keyword>
<keyword evidence="5" id="KW-0547">Nucleotide-binding</keyword>
<sequence length="397" mass="43944">MEKDRSISGTMSFDEVDITHELQSRPARAPALEAENTAIRLLLEEMANPRVGVLELLSETAMRLCGAQSAGVSILEEDEDGRERFRWHAATGRWSILSGQNMPRHSPCGVVVDRQSTILMQHPERYFQYSNNIPAPIQEALLVPFHIDGRAVGTVWVIAHEEEPRFEREDERLLGVLSHFASIAYNEHEKRERLSRSEQRNRLLARELSHRAKNLLSIVQALMSQSASRAETLEEFQRTFRARLHSLAASHDAVFASGTGTVKLDELVKTQTLSLVEDSSDCIVLEGPELHLDAASAQIIGMALHELSTNSVKYGALSDDAGGVVIRTRIFEEDGSKFYQILWSEHGGPPAEEPAAAGFGSMLLKRVVPSSTGGKASLEYLPHGLTWNLIAPIADLP</sequence>
<evidence type="ECO:0000256" key="1">
    <source>
        <dbReference type="ARBA" id="ARBA00000085"/>
    </source>
</evidence>
<dbReference type="EMBL" id="CP030941">
    <property type="protein sequence ID" value="UUP15663.1"/>
    <property type="molecule type" value="Genomic_DNA"/>
</dbReference>
<dbReference type="EC" id="2.7.13.3" evidence="2"/>
<dbReference type="PANTHER" id="PTHR41523">
    <property type="entry name" value="TWO-COMPONENT SYSTEM SENSOR PROTEIN"/>
    <property type="match status" value="1"/>
</dbReference>
<dbReference type="InterPro" id="IPR011102">
    <property type="entry name" value="Sig_transdc_His_kinase_HWE"/>
</dbReference>
<dbReference type="Proteomes" id="UP001342418">
    <property type="component" value="Chromosome"/>
</dbReference>
<gene>
    <name evidence="9" type="ORF">NTH_00101</name>
</gene>
<evidence type="ECO:0000256" key="4">
    <source>
        <dbReference type="ARBA" id="ARBA00022679"/>
    </source>
</evidence>
<comment type="catalytic activity">
    <reaction evidence="1">
        <text>ATP + protein L-histidine = ADP + protein N-phospho-L-histidine.</text>
        <dbReference type="EC" id="2.7.13.3"/>
    </reaction>
</comment>
<dbReference type="InterPro" id="IPR003018">
    <property type="entry name" value="GAF"/>
</dbReference>
<dbReference type="SMART" id="SM00911">
    <property type="entry name" value="HWE_HK"/>
    <property type="match status" value="1"/>
</dbReference>
<dbReference type="GO" id="GO:0004673">
    <property type="term" value="F:protein histidine kinase activity"/>
    <property type="evidence" value="ECO:0007669"/>
    <property type="project" value="UniProtKB-EC"/>
</dbReference>
<keyword evidence="10" id="KW-1185">Reference proteome</keyword>
<keyword evidence="3" id="KW-0597">Phosphoprotein</keyword>